<organism evidence="2 3">
    <name type="scientific">Gigaspora margarita</name>
    <dbReference type="NCBI Taxonomy" id="4874"/>
    <lineage>
        <taxon>Eukaryota</taxon>
        <taxon>Fungi</taxon>
        <taxon>Fungi incertae sedis</taxon>
        <taxon>Mucoromycota</taxon>
        <taxon>Glomeromycotina</taxon>
        <taxon>Glomeromycetes</taxon>
        <taxon>Diversisporales</taxon>
        <taxon>Gigasporaceae</taxon>
        <taxon>Gigaspora</taxon>
    </lineage>
</organism>
<reference evidence="2 3" key="1">
    <citation type="journal article" date="2019" name="Environ. Microbiol.">
        <title>At the nexus of three kingdoms: the genome of the mycorrhizal fungus Gigaspora margarita provides insights into plant, endobacterial and fungal interactions.</title>
        <authorList>
            <person name="Venice F."/>
            <person name="Ghignone S."/>
            <person name="Salvioli di Fossalunga A."/>
            <person name="Amselem J."/>
            <person name="Novero M."/>
            <person name="Xianan X."/>
            <person name="Sedzielewska Toro K."/>
            <person name="Morin E."/>
            <person name="Lipzen A."/>
            <person name="Grigoriev I.V."/>
            <person name="Henrissat B."/>
            <person name="Martin F.M."/>
            <person name="Bonfante P."/>
        </authorList>
    </citation>
    <scope>NUCLEOTIDE SEQUENCE [LARGE SCALE GENOMIC DNA]</scope>
    <source>
        <strain evidence="2 3">BEG34</strain>
    </source>
</reference>
<evidence type="ECO:0000313" key="3">
    <source>
        <dbReference type="Proteomes" id="UP000439903"/>
    </source>
</evidence>
<comment type="caution">
    <text evidence="2">The sequence shown here is derived from an EMBL/GenBank/DDBJ whole genome shotgun (WGS) entry which is preliminary data.</text>
</comment>
<gene>
    <name evidence="2" type="ORF">F8M41_023982</name>
</gene>
<keyword evidence="3" id="KW-1185">Reference proteome</keyword>
<accession>A0A8H4B510</accession>
<evidence type="ECO:0000256" key="1">
    <source>
        <dbReference type="SAM" id="Coils"/>
    </source>
</evidence>
<proteinExistence type="predicted"/>
<sequence length="101" mass="12317">MKNHPILMIIFIKNYLQNIRQNDPSINKEKVLIKETIKFLEAKEREKIELIEKKEAEKLALLEKKEAKKLEIIEKKEAEKQELIFKLIEKRESSMRFLWFF</sequence>
<protein>
    <submittedName>
        <fullName evidence="2">Uncharacterized protein</fullName>
    </submittedName>
</protein>
<name>A0A8H4B510_GIGMA</name>
<dbReference type="Proteomes" id="UP000439903">
    <property type="component" value="Unassembled WGS sequence"/>
</dbReference>
<dbReference type="EMBL" id="WTPW01000009">
    <property type="protein sequence ID" value="KAF0561194.1"/>
    <property type="molecule type" value="Genomic_DNA"/>
</dbReference>
<evidence type="ECO:0000313" key="2">
    <source>
        <dbReference type="EMBL" id="KAF0561194.1"/>
    </source>
</evidence>
<feature type="coiled-coil region" evidence="1">
    <location>
        <begin position="37"/>
        <end position="82"/>
    </location>
</feature>
<dbReference type="AlphaFoldDB" id="A0A8H4B510"/>
<keyword evidence="1" id="KW-0175">Coiled coil</keyword>